<evidence type="ECO:0000259" key="3">
    <source>
        <dbReference type="SMART" id="SM01017"/>
    </source>
</evidence>
<dbReference type="InterPro" id="IPR011021">
    <property type="entry name" value="Arrestin-like_N"/>
</dbReference>
<dbReference type="FunFam" id="2.60.40.640:FF:000020">
    <property type="entry name" value="Arrestin, Arr2"/>
    <property type="match status" value="1"/>
</dbReference>
<dbReference type="GO" id="GO:0005737">
    <property type="term" value="C:cytoplasm"/>
    <property type="evidence" value="ECO:0007669"/>
    <property type="project" value="TreeGrafter"/>
</dbReference>
<dbReference type="AlphaFoldDB" id="A0AAN9V9Y7"/>
<gene>
    <name evidence="4" type="ORF">R5R35_011265</name>
</gene>
<dbReference type="PANTHER" id="PTHR11792">
    <property type="entry name" value="ARRESTIN"/>
    <property type="match status" value="1"/>
</dbReference>
<keyword evidence="2" id="KW-0716">Sensory transduction</keyword>
<dbReference type="PRINTS" id="PR00309">
    <property type="entry name" value="ARRESTIN"/>
</dbReference>
<feature type="domain" description="Arrestin C-terminal-like" evidence="3">
    <location>
        <begin position="199"/>
        <end position="357"/>
    </location>
</feature>
<dbReference type="InterPro" id="IPR011022">
    <property type="entry name" value="Arrestin_C-like"/>
</dbReference>
<evidence type="ECO:0000256" key="2">
    <source>
        <dbReference type="ARBA" id="ARBA00022606"/>
    </source>
</evidence>
<accession>A0AAN9V9Y7</accession>
<dbReference type="Pfam" id="PF00339">
    <property type="entry name" value="Arrestin_N"/>
    <property type="match status" value="1"/>
</dbReference>
<sequence>MFPFVLLAYVVAVKVFKKTTPNGKVTVYLGKRDFIDHLDHIDPIDGIIVVDNDYLKGRKIYGQVTTTYRYGREEDEVMGLKFSKEMILAKEQIVPPKEKSELTPIQEKLMKKLGPNAFPFTFHFPQNAPCSVTLQPGESDTGKPLGVEYCVKTFVAEGEDDRVHKRSSIALAIKKLQYAPPTRGIRLPSSLISKGFTFSQGKLNLEVTLDREIYYHGEKVGANVIITNNSRKSVRNIKVYVVQHCEVTMVNAQYSRHVAGMETREGCPITPGASFSKVFYLVPLASSNKDRYGIALDGYLKDDDVNLASSTLVADGKGPAESIGIVISYSVRVKLNCGTLGGELVTDVPFKLLHPAPGTAEREKANALKKMKSIERSRYESSRYATDDEDNIVFEDFARLRLNEPE</sequence>
<comment type="similarity">
    <text evidence="1">Belongs to the arrestin family.</text>
</comment>
<evidence type="ECO:0000256" key="1">
    <source>
        <dbReference type="ARBA" id="ARBA00005298"/>
    </source>
</evidence>
<dbReference type="InterPro" id="IPR014756">
    <property type="entry name" value="Ig_E-set"/>
</dbReference>
<dbReference type="GO" id="GO:0001664">
    <property type="term" value="F:G protein-coupled receptor binding"/>
    <property type="evidence" value="ECO:0007669"/>
    <property type="project" value="TreeGrafter"/>
</dbReference>
<dbReference type="PROSITE" id="PS00295">
    <property type="entry name" value="ARRESTINS"/>
    <property type="match status" value="1"/>
</dbReference>
<comment type="caution">
    <text evidence="4">The sequence shown here is derived from an EMBL/GenBank/DDBJ whole genome shotgun (WGS) entry which is preliminary data.</text>
</comment>
<dbReference type="Gene3D" id="2.60.40.640">
    <property type="match status" value="1"/>
</dbReference>
<dbReference type="Pfam" id="PF02752">
    <property type="entry name" value="Arrestin_C"/>
    <property type="match status" value="1"/>
</dbReference>
<dbReference type="SMART" id="SM01017">
    <property type="entry name" value="Arrestin_C"/>
    <property type="match status" value="1"/>
</dbReference>
<reference evidence="4 5" key="1">
    <citation type="submission" date="2024-03" db="EMBL/GenBank/DDBJ databases">
        <title>The genome assembly and annotation of the cricket Gryllus longicercus Weissman &amp; Gray.</title>
        <authorList>
            <person name="Szrajer S."/>
            <person name="Gray D."/>
            <person name="Ylla G."/>
        </authorList>
    </citation>
    <scope>NUCLEOTIDE SEQUENCE [LARGE SCALE GENOMIC DNA]</scope>
    <source>
        <strain evidence="4">DAG 2021-001</strain>
        <tissue evidence="4">Whole body minus gut</tissue>
    </source>
</reference>
<name>A0AAN9V9Y7_9ORTH</name>
<dbReference type="EMBL" id="JAZDUA010000337">
    <property type="protein sequence ID" value="KAK7794329.1"/>
    <property type="molecule type" value="Genomic_DNA"/>
</dbReference>
<dbReference type="FunFam" id="2.60.40.840:FF:000002">
    <property type="entry name" value="Arrestin 3"/>
    <property type="match status" value="1"/>
</dbReference>
<dbReference type="GO" id="GO:0007608">
    <property type="term" value="P:sensory perception of smell"/>
    <property type="evidence" value="ECO:0007669"/>
    <property type="project" value="UniProtKB-ARBA"/>
</dbReference>
<proteinExistence type="inferred from homology"/>
<dbReference type="Gene3D" id="2.60.40.840">
    <property type="match status" value="1"/>
</dbReference>
<dbReference type="GO" id="GO:0016028">
    <property type="term" value="C:rhabdomere"/>
    <property type="evidence" value="ECO:0007669"/>
    <property type="project" value="UniProtKB-ARBA"/>
</dbReference>
<dbReference type="InterPro" id="IPR014753">
    <property type="entry name" value="Arrestin_N"/>
</dbReference>
<dbReference type="InterPro" id="IPR014752">
    <property type="entry name" value="Arrestin-like_C"/>
</dbReference>
<protein>
    <recommendedName>
        <fullName evidence="3">Arrestin C-terminal-like domain-containing protein</fullName>
    </recommendedName>
</protein>
<organism evidence="4 5">
    <name type="scientific">Gryllus longicercus</name>
    <dbReference type="NCBI Taxonomy" id="2509291"/>
    <lineage>
        <taxon>Eukaryota</taxon>
        <taxon>Metazoa</taxon>
        <taxon>Ecdysozoa</taxon>
        <taxon>Arthropoda</taxon>
        <taxon>Hexapoda</taxon>
        <taxon>Insecta</taxon>
        <taxon>Pterygota</taxon>
        <taxon>Neoptera</taxon>
        <taxon>Polyneoptera</taxon>
        <taxon>Orthoptera</taxon>
        <taxon>Ensifera</taxon>
        <taxon>Gryllidea</taxon>
        <taxon>Grylloidea</taxon>
        <taxon>Gryllidae</taxon>
        <taxon>Gryllinae</taxon>
        <taxon>Gryllus</taxon>
    </lineage>
</organism>
<dbReference type="Proteomes" id="UP001378592">
    <property type="component" value="Unassembled WGS sequence"/>
</dbReference>
<dbReference type="GO" id="GO:0002031">
    <property type="term" value="P:G protein-coupled receptor internalization"/>
    <property type="evidence" value="ECO:0007669"/>
    <property type="project" value="TreeGrafter"/>
</dbReference>
<keyword evidence="5" id="KW-1185">Reference proteome</keyword>
<dbReference type="InterPro" id="IPR017864">
    <property type="entry name" value="Arrestin_CS"/>
</dbReference>
<dbReference type="PANTHER" id="PTHR11792:SF23">
    <property type="entry name" value="PHOSRESTIN-1"/>
    <property type="match status" value="1"/>
</dbReference>
<evidence type="ECO:0000313" key="5">
    <source>
        <dbReference type="Proteomes" id="UP001378592"/>
    </source>
</evidence>
<dbReference type="GO" id="GO:0007165">
    <property type="term" value="P:signal transduction"/>
    <property type="evidence" value="ECO:0007669"/>
    <property type="project" value="InterPro"/>
</dbReference>
<dbReference type="InterPro" id="IPR000698">
    <property type="entry name" value="Arrestin"/>
</dbReference>
<dbReference type="GO" id="GO:0045494">
    <property type="term" value="P:photoreceptor cell maintenance"/>
    <property type="evidence" value="ECO:0007669"/>
    <property type="project" value="UniProtKB-ARBA"/>
</dbReference>
<evidence type="ECO:0000313" key="4">
    <source>
        <dbReference type="EMBL" id="KAK7794329.1"/>
    </source>
</evidence>
<dbReference type="SUPFAM" id="SSF81296">
    <property type="entry name" value="E set domains"/>
    <property type="match status" value="2"/>
</dbReference>
<dbReference type="GO" id="GO:0016060">
    <property type="term" value="P:negative regulation of phospholipase C-activating phototransduction signaling pathway"/>
    <property type="evidence" value="ECO:0007669"/>
    <property type="project" value="UniProtKB-ARBA"/>
</dbReference>